<evidence type="ECO:0000313" key="2">
    <source>
        <dbReference type="EMBL" id="HIV01912.1"/>
    </source>
</evidence>
<protein>
    <submittedName>
        <fullName evidence="2">Uncharacterized protein</fullName>
    </submittedName>
</protein>
<proteinExistence type="predicted"/>
<dbReference type="AlphaFoldDB" id="A0A9D1NG12"/>
<accession>A0A9D1NG12</accession>
<sequence length="302" mass="31889">MKKKNKIIGTVSALAVSMAMLTGGVLAASQVSLDVSSTVSFNATGVYLKAEGQVKRGTSEGSLQNLTTSTSYTYTGYSYNPNTSGEPDGTAYSNTAMRDQAGSTAGWQIGEVEFTESEKVLQYAITFTNYSEFDVSITITPNVAVSLTGVTTSSSGNEITVAAKSGETPGTASYTFTMTLTNFSSSVSGTVGIDIDAKEKEPVYTLSWDDFSYSAGCGRVTVFVNDSEVFSFDIFSGASAGSVILNPNDVISATWENNNPEPMYISLSISDGSKSVLNVSNSNTEDSYIYPGGVNLTISVWY</sequence>
<keyword evidence="1" id="KW-0732">Signal</keyword>
<dbReference type="EMBL" id="DVOJ01000018">
    <property type="protein sequence ID" value="HIV01912.1"/>
    <property type="molecule type" value="Genomic_DNA"/>
</dbReference>
<name>A0A9D1NG12_9FIRM</name>
<dbReference type="Proteomes" id="UP000886861">
    <property type="component" value="Unassembled WGS sequence"/>
</dbReference>
<reference evidence="2" key="1">
    <citation type="submission" date="2020-10" db="EMBL/GenBank/DDBJ databases">
        <authorList>
            <person name="Gilroy R."/>
        </authorList>
    </citation>
    <scope>NUCLEOTIDE SEQUENCE</scope>
    <source>
        <strain evidence="2">CHK186-9395</strain>
    </source>
</reference>
<comment type="caution">
    <text evidence="2">The sequence shown here is derived from an EMBL/GenBank/DDBJ whole genome shotgun (WGS) entry which is preliminary data.</text>
</comment>
<evidence type="ECO:0000256" key="1">
    <source>
        <dbReference type="SAM" id="SignalP"/>
    </source>
</evidence>
<feature type="signal peptide" evidence="1">
    <location>
        <begin position="1"/>
        <end position="27"/>
    </location>
</feature>
<organism evidence="2 3">
    <name type="scientific">Candidatus Caccopulliclostridium gallistercoris</name>
    <dbReference type="NCBI Taxonomy" id="2840719"/>
    <lineage>
        <taxon>Bacteria</taxon>
        <taxon>Bacillati</taxon>
        <taxon>Bacillota</taxon>
        <taxon>Clostridia</taxon>
        <taxon>Candidatus Caccopulliclostridium</taxon>
    </lineage>
</organism>
<reference evidence="2" key="2">
    <citation type="journal article" date="2021" name="PeerJ">
        <title>Extensive microbial diversity within the chicken gut microbiome revealed by metagenomics and culture.</title>
        <authorList>
            <person name="Gilroy R."/>
            <person name="Ravi A."/>
            <person name="Getino M."/>
            <person name="Pursley I."/>
            <person name="Horton D.L."/>
            <person name="Alikhan N.F."/>
            <person name="Baker D."/>
            <person name="Gharbi K."/>
            <person name="Hall N."/>
            <person name="Watson M."/>
            <person name="Adriaenssens E.M."/>
            <person name="Foster-Nyarko E."/>
            <person name="Jarju S."/>
            <person name="Secka A."/>
            <person name="Antonio M."/>
            <person name="Oren A."/>
            <person name="Chaudhuri R.R."/>
            <person name="La Ragione R."/>
            <person name="Hildebrand F."/>
            <person name="Pallen M.J."/>
        </authorList>
    </citation>
    <scope>NUCLEOTIDE SEQUENCE</scope>
    <source>
        <strain evidence="2">CHK186-9395</strain>
    </source>
</reference>
<feature type="chain" id="PRO_5038985625" evidence="1">
    <location>
        <begin position="28"/>
        <end position="302"/>
    </location>
</feature>
<evidence type="ECO:0000313" key="3">
    <source>
        <dbReference type="Proteomes" id="UP000886861"/>
    </source>
</evidence>
<gene>
    <name evidence="2" type="ORF">IAA62_05125</name>
</gene>